<dbReference type="Gene3D" id="3.40.50.2300">
    <property type="match status" value="1"/>
</dbReference>
<evidence type="ECO:0000259" key="1">
    <source>
        <dbReference type="Pfam" id="PF18547"/>
    </source>
</evidence>
<evidence type="ECO:0000313" key="2">
    <source>
        <dbReference type="EMBL" id="MFD1643676.1"/>
    </source>
</evidence>
<sequence length="301" mass="33987">MKYSDLLSKVSILFLEENDVQRDLFSQWITTVSTKFGTEPKDVFQEFDSSVALVILSQTALNDQGSEIQRYIMTRNPSCQIVLITTSAVDEALYEEEYDATVTRPVSKQELTTMIEKRLRYGIYSALIEEFYALNSRLFTLERSDSESDDELKKTIQDRIKKVGIPIQHIGSTINHEDTQELLKSLSLHKEFLNSPSSEKEASTTSKYLPDQCPNCSLTWGVDHGNQLGHGYTQMGADVWKCTDCGYSAHSNDASHRYIYLSSDIILMGNCVLKTKVASSQSTINFSVFSLESSGRMSVRM</sequence>
<dbReference type="EMBL" id="JBHUDM010000007">
    <property type="protein sequence ID" value="MFD1643676.1"/>
    <property type="molecule type" value="Genomic_DNA"/>
</dbReference>
<dbReference type="AlphaFoldDB" id="A0ABD6DCH2"/>
<dbReference type="Proteomes" id="UP001597052">
    <property type="component" value="Unassembled WGS sequence"/>
</dbReference>
<dbReference type="InterPro" id="IPR011006">
    <property type="entry name" value="CheY-like_superfamily"/>
</dbReference>
<dbReference type="SUPFAM" id="SSF52172">
    <property type="entry name" value="CheY-like"/>
    <property type="match status" value="1"/>
</dbReference>
<evidence type="ECO:0000313" key="3">
    <source>
        <dbReference type="Proteomes" id="UP001597052"/>
    </source>
</evidence>
<name>A0ABD6DCH2_9EURY</name>
<reference evidence="2 3" key="1">
    <citation type="journal article" date="2019" name="Int. J. Syst. Evol. Microbiol.">
        <title>The Global Catalogue of Microorganisms (GCM) 10K type strain sequencing project: providing services to taxonomists for standard genome sequencing and annotation.</title>
        <authorList>
            <consortium name="The Broad Institute Genomics Platform"/>
            <consortium name="The Broad Institute Genome Sequencing Center for Infectious Disease"/>
            <person name="Wu L."/>
            <person name="Ma J."/>
        </authorList>
    </citation>
    <scope>NUCLEOTIDE SEQUENCE [LARGE SCALE GENOMIC DNA]</scope>
    <source>
        <strain evidence="2 3">CGMCC 1.10593</strain>
    </source>
</reference>
<accession>A0ABD6DCH2</accession>
<dbReference type="Pfam" id="PF18547">
    <property type="entry name" value="HalOD2"/>
    <property type="match status" value="1"/>
</dbReference>
<organism evidence="2 3">
    <name type="scientific">Halohasta litorea</name>
    <dbReference type="NCBI Taxonomy" id="869891"/>
    <lineage>
        <taxon>Archaea</taxon>
        <taxon>Methanobacteriati</taxon>
        <taxon>Methanobacteriota</taxon>
        <taxon>Stenosarchaea group</taxon>
        <taxon>Halobacteria</taxon>
        <taxon>Halobacteriales</taxon>
        <taxon>Haloferacaceae</taxon>
        <taxon>Halohasta</taxon>
    </lineage>
</organism>
<gene>
    <name evidence="2" type="ORF">ACFSBW_17575</name>
</gene>
<proteinExistence type="predicted"/>
<dbReference type="InterPro" id="IPR040726">
    <property type="entry name" value="HalOD2"/>
</dbReference>
<dbReference type="RefSeq" id="WP_256397658.1">
    <property type="nucleotide sequence ID" value="NZ_JANHDJ010000009.1"/>
</dbReference>
<feature type="domain" description="Halobacterial output" evidence="1">
    <location>
        <begin position="209"/>
        <end position="258"/>
    </location>
</feature>
<protein>
    <recommendedName>
        <fullName evidence="1">Halobacterial output domain-containing protein</fullName>
    </recommendedName>
</protein>
<comment type="caution">
    <text evidence="2">The sequence shown here is derived from an EMBL/GenBank/DDBJ whole genome shotgun (WGS) entry which is preliminary data.</text>
</comment>
<keyword evidence="3" id="KW-1185">Reference proteome</keyword>